<feature type="compositionally biased region" description="Basic residues" evidence="6">
    <location>
        <begin position="1676"/>
        <end position="1686"/>
    </location>
</feature>
<keyword evidence="3" id="KW-0498">Mitosis</keyword>
<feature type="compositionally biased region" description="Polar residues" evidence="6">
    <location>
        <begin position="850"/>
        <end position="864"/>
    </location>
</feature>
<keyword evidence="2" id="KW-0132">Cell division</keyword>
<gene>
    <name evidence="8" type="ORF">P879_04553</name>
</gene>
<dbReference type="InterPro" id="IPR011989">
    <property type="entry name" value="ARM-like"/>
</dbReference>
<dbReference type="InterPro" id="IPR020839">
    <property type="entry name" value="SCD"/>
</dbReference>
<feature type="region of interest" description="Disordered" evidence="6">
    <location>
        <begin position="278"/>
        <end position="301"/>
    </location>
</feature>
<feature type="region of interest" description="Disordered" evidence="6">
    <location>
        <begin position="850"/>
        <end position="872"/>
    </location>
</feature>
<dbReference type="OrthoDB" id="200660at2759"/>
<feature type="compositionally biased region" description="Polar residues" evidence="6">
    <location>
        <begin position="278"/>
        <end position="293"/>
    </location>
</feature>
<name>A0A8T0DE38_9TREM</name>
<dbReference type="InterPro" id="IPR039776">
    <property type="entry name" value="Pds5"/>
</dbReference>
<comment type="caution">
    <text evidence="8">The sequence shown here is derived from an EMBL/GenBank/DDBJ whole genome shotgun (WGS) entry which is preliminary data.</text>
</comment>
<feature type="region of interest" description="Disordered" evidence="6">
    <location>
        <begin position="1039"/>
        <end position="1065"/>
    </location>
</feature>
<evidence type="ECO:0000256" key="6">
    <source>
        <dbReference type="SAM" id="MobiDB-lite"/>
    </source>
</evidence>
<evidence type="ECO:0000313" key="9">
    <source>
        <dbReference type="Proteomes" id="UP000699462"/>
    </source>
</evidence>
<dbReference type="GO" id="GO:0007064">
    <property type="term" value="P:mitotic sister chromatid cohesion"/>
    <property type="evidence" value="ECO:0007669"/>
    <property type="project" value="InterPro"/>
</dbReference>
<dbReference type="GO" id="GO:0051301">
    <property type="term" value="P:cell division"/>
    <property type="evidence" value="ECO:0007669"/>
    <property type="project" value="UniProtKB-KW"/>
</dbReference>
<feature type="compositionally biased region" description="Polar residues" evidence="6">
    <location>
        <begin position="759"/>
        <end position="768"/>
    </location>
</feature>
<proteinExistence type="predicted"/>
<evidence type="ECO:0000256" key="5">
    <source>
        <dbReference type="ARBA" id="ARBA00023306"/>
    </source>
</evidence>
<organism evidence="8 9">
    <name type="scientific">Paragonimus westermani</name>
    <dbReference type="NCBI Taxonomy" id="34504"/>
    <lineage>
        <taxon>Eukaryota</taxon>
        <taxon>Metazoa</taxon>
        <taxon>Spiralia</taxon>
        <taxon>Lophotrochozoa</taxon>
        <taxon>Platyhelminthes</taxon>
        <taxon>Trematoda</taxon>
        <taxon>Digenea</taxon>
        <taxon>Plagiorchiida</taxon>
        <taxon>Troglotremata</taxon>
        <taxon>Troglotrematidae</taxon>
        <taxon>Paragonimus</taxon>
    </lineage>
</organism>
<evidence type="ECO:0000256" key="4">
    <source>
        <dbReference type="ARBA" id="ARBA00023242"/>
    </source>
</evidence>
<feature type="region of interest" description="Disordered" evidence="6">
    <location>
        <begin position="1476"/>
        <end position="1570"/>
    </location>
</feature>
<evidence type="ECO:0000313" key="8">
    <source>
        <dbReference type="EMBL" id="KAF8566079.1"/>
    </source>
</evidence>
<dbReference type="EMBL" id="JTDF01005642">
    <property type="protein sequence ID" value="KAF8566079.1"/>
    <property type="molecule type" value="Genomic_DNA"/>
</dbReference>
<protein>
    <recommendedName>
        <fullName evidence="7">SCD domain-containing protein</fullName>
    </recommendedName>
</protein>
<feature type="region of interest" description="Disordered" evidence="6">
    <location>
        <begin position="748"/>
        <end position="768"/>
    </location>
</feature>
<dbReference type="InterPro" id="IPR016024">
    <property type="entry name" value="ARM-type_fold"/>
</dbReference>
<reference evidence="8 9" key="1">
    <citation type="submission" date="2019-07" db="EMBL/GenBank/DDBJ databases">
        <title>Annotation for the trematode Paragonimus westermani.</title>
        <authorList>
            <person name="Choi Y.-J."/>
        </authorList>
    </citation>
    <scope>NUCLEOTIDE SEQUENCE [LARGE SCALE GENOMIC DNA]</scope>
    <source>
        <strain evidence="8">180907_Pwestermani</strain>
    </source>
</reference>
<feature type="region of interest" description="Disordered" evidence="6">
    <location>
        <begin position="1646"/>
        <end position="1699"/>
    </location>
</feature>
<feature type="domain" description="SCD" evidence="7">
    <location>
        <begin position="374"/>
        <end position="461"/>
    </location>
</feature>
<dbReference type="PANTHER" id="PTHR12663">
    <property type="entry name" value="ANDROGEN INDUCED INHIBITOR OF PROLIFERATION AS3 / PDS5-RELATED"/>
    <property type="match status" value="1"/>
</dbReference>
<sequence length="1699" mass="190480">MRSFGFSVVYPPECKELCESLRVDELRRRINDLSNSFDKILNDDAENSVDPDSSANLSRHDELKGLFLLLTSPEYTQHQDVDIRLRIGVCVCKLMKIFCPQNPFSGMLEEKLLTKQTLLFLLSCIQHLSTIKNKGDVSYPKLHTILYICCQIDLFMWCASLEDESVLFECVKTTFSIVKNISVWAWTDTSVIRQMLLDMIVKVVVHSESLLSREVVTFLLELLIEPAKSTQPAQHTFARDLILRTARHLEYTIQMLLQNAMIAGIDKQSDAKISNQTDIDATPSHQSNTSQANADDDTVDTSPSNPIGEHCFLMIYALHTIQDSIVTPVLPTIELKLKSISARDRKRSFRLLARLFSEPNSLLHEENPSLWNAFLSRFNDIDQEVRKLCVHMVPQLLKQNPDLPQDQLLNCIQQRAHDPAEDVRLLVLRTVAVLVNDAPGAITEDLYNLLKERSRDKSLPIRKEAATALASVYKHLIKQEQPLVDRISLALNTILHMYYHPSVDDRIVVERLFKSSLVPYHFDTAERVRALFTCYSLMDEASVRAMQEMFKVQFTVLSLVRDVLQLLSTQEGKTVSSQLGVDLMDRLHHLSNMLPKSDKCVEHLKRFFNQVHTDKSLRSQLVKLTKPGCTCSHATNIMRDLLKRVDSSTTSGSGSSSEAHLAYVRSVKILLERSAPVLFDKDFGQELLTQLVVVREAGTVFGIIGTMDITRALRLLYSLAVYFRRVLPTDEVMDYLVGILSGNTEPNFEPITVSGPEEPSSTANDSDPPTVQELALNILCCLLGNSNLMFEADSLNQYRSLSRVADTHFNGSEPNLQERASDFLPLLQRLCCTGMTLRFPAVPCSPTSHPLSASCSSRPANTKGNRGGTKRAVEQRLTPPLTSENDKLGDDVYLAGLAWRRERRRAKLATQVVLCMLKVAQRFRQNSTKSHSPPPVAAVRATSPVKRDDVDLDAEGTKCGGTIKNDTTTEPGVLELRIREAVDSIVQTCLTCPMDSPDYVACLTSLSRIALQLPGIYNREFKKLMTKSLVQHVLTRDTDTDNSLNSATVASENSTDKKQTSKTTKLSTVGNLSPIAAADWLPDGYIPQATRAKLSAIKLMTNWLRGLRNEVKPVAQAVIRLLHRIIIHDGDLNRQGKLMPGEMSRMRLIAAVSWLKLAYSQAYVESIEVDWYQSMTYIICDPCPHVRSHFLTKLNQGLYRLRLPLEYIAIFAHAVDVPDPAFKQRAKQLLIGNIQRRRDFLDRHASYRNDTKFLYGLLPDFVLPYLIYLLAHDPEWADISDANRLNRIKTSLWFVMEPIVSRGHNFVFLRKIIEKIKHTRDALAPDDAIANTKLYVVCDIALGLLLTRVSDLTMKEYPADVKLPKTLFLATPASFHNPDFAQLLDPAVNSPAKEAGKEQTMTVKPLIQFTPSKSGRAIKEGWMPAELLKEKHSVPKVPKNASPVTKESSSSVLEANAVQLTENKIGSTRRKVATKQIKLNVSMPSPKGSLLVTPEEETSQQESESLSAGQNTPRKYTRIVLGRPEIESDNTNSPISQRKRSRPISVTPSKRRKLFTSSDNANKSKSEKILSVKSKISTSIPTASVKSQTSKTVTKIRRTVTKTVTLARGRSATKLQLMNGCGTSKSPKKPLLSVSTSLTKRSSIVSAVISSPPADHTSRTRGRPPKSLSKPQTRLTRTRSSLRHSQSRLPTNKDRKRRI</sequence>
<comment type="subcellular location">
    <subcellularLocation>
        <location evidence="1">Nucleus</location>
    </subcellularLocation>
</comment>
<evidence type="ECO:0000256" key="2">
    <source>
        <dbReference type="ARBA" id="ARBA00022618"/>
    </source>
</evidence>
<keyword evidence="9" id="KW-1185">Reference proteome</keyword>
<dbReference type="Pfam" id="PF20168">
    <property type="entry name" value="PDS5"/>
    <property type="match status" value="2"/>
</dbReference>
<keyword evidence="5" id="KW-0131">Cell cycle</keyword>
<accession>A0A8T0DE38</accession>
<evidence type="ECO:0000259" key="7">
    <source>
        <dbReference type="PROSITE" id="PS51425"/>
    </source>
</evidence>
<dbReference type="SUPFAM" id="SSF48371">
    <property type="entry name" value="ARM repeat"/>
    <property type="match status" value="1"/>
</dbReference>
<dbReference type="PROSITE" id="PS51425">
    <property type="entry name" value="SCD"/>
    <property type="match status" value="1"/>
</dbReference>
<dbReference type="Gene3D" id="1.25.10.10">
    <property type="entry name" value="Leucine-rich Repeat Variant"/>
    <property type="match status" value="1"/>
</dbReference>
<feature type="compositionally biased region" description="Polar residues" evidence="6">
    <location>
        <begin position="1041"/>
        <end position="1053"/>
    </location>
</feature>
<evidence type="ECO:0000256" key="1">
    <source>
        <dbReference type="ARBA" id="ARBA00004123"/>
    </source>
</evidence>
<dbReference type="GO" id="GO:0005634">
    <property type="term" value="C:nucleus"/>
    <property type="evidence" value="ECO:0007669"/>
    <property type="project" value="UniProtKB-SubCell"/>
</dbReference>
<evidence type="ECO:0000256" key="3">
    <source>
        <dbReference type="ARBA" id="ARBA00022776"/>
    </source>
</evidence>
<keyword evidence="4" id="KW-0539">Nucleus</keyword>
<dbReference type="PANTHER" id="PTHR12663:SF0">
    <property type="entry name" value="PRECOCIOUS DISSOCIATION OF SISTERS 5, ISOFORM A"/>
    <property type="match status" value="1"/>
</dbReference>
<dbReference type="Proteomes" id="UP000699462">
    <property type="component" value="Unassembled WGS sequence"/>
</dbReference>